<protein>
    <recommendedName>
        <fullName evidence="4">3-deoxy-D-manno-octulosonic acid transferase</fullName>
        <ecNumber evidence="3">2.4.99.12</ecNumber>
    </recommendedName>
    <alternativeName>
        <fullName evidence="6">Lipid IV(A) 3-deoxy-D-manno-octulosonic acid transferase</fullName>
    </alternativeName>
</protein>
<dbReference type="CDD" id="cd03801">
    <property type="entry name" value="GT4_PimA-like"/>
    <property type="match status" value="1"/>
</dbReference>
<feature type="domain" description="3-deoxy-D-manno-octulosonic-acid transferase N-terminal" evidence="10">
    <location>
        <begin position="40"/>
        <end position="214"/>
    </location>
</feature>
<proteinExistence type="predicted"/>
<dbReference type="GO" id="GO:0009244">
    <property type="term" value="P:lipopolysaccharide core region biosynthetic process"/>
    <property type="evidence" value="ECO:0007669"/>
    <property type="project" value="UniProtKB-UniPathway"/>
</dbReference>
<dbReference type="InterPro" id="IPR039901">
    <property type="entry name" value="Kdotransferase"/>
</dbReference>
<dbReference type="EC" id="2.4.99.12" evidence="3"/>
<feature type="active site" description="Proton acceptor" evidence="8">
    <location>
        <position position="67"/>
    </location>
</feature>
<dbReference type="Gene3D" id="3.40.50.11720">
    <property type="entry name" value="3-Deoxy-D-manno-octulosonic-acid transferase, N-terminal domain"/>
    <property type="match status" value="1"/>
</dbReference>
<gene>
    <name evidence="11" type="ORF">E2L08_01985</name>
</gene>
<dbReference type="Pfam" id="PF13692">
    <property type="entry name" value="Glyco_trans_1_4"/>
    <property type="match status" value="1"/>
</dbReference>
<evidence type="ECO:0000256" key="8">
    <source>
        <dbReference type="PIRSR" id="PIRSR639901-1"/>
    </source>
</evidence>
<evidence type="ECO:0000256" key="9">
    <source>
        <dbReference type="PIRSR" id="PIRSR639901-2"/>
    </source>
</evidence>
<comment type="caution">
    <text evidence="11">The sequence shown here is derived from an EMBL/GenBank/DDBJ whole genome shotgun (WGS) entry which is preliminary data.</text>
</comment>
<dbReference type="Pfam" id="PF04413">
    <property type="entry name" value="Glycos_transf_N"/>
    <property type="match status" value="1"/>
</dbReference>
<dbReference type="GO" id="GO:0005886">
    <property type="term" value="C:plasma membrane"/>
    <property type="evidence" value="ECO:0007669"/>
    <property type="project" value="TreeGrafter"/>
</dbReference>
<dbReference type="PANTHER" id="PTHR42755:SF1">
    <property type="entry name" value="3-DEOXY-D-MANNO-OCTULOSONIC ACID TRANSFERASE, MITOCHONDRIAL-RELATED"/>
    <property type="match status" value="1"/>
</dbReference>
<evidence type="ECO:0000256" key="1">
    <source>
        <dbReference type="ARBA" id="ARBA00003394"/>
    </source>
</evidence>
<organism evidence="11 12">
    <name type="scientific">Palleronia sediminis</name>
    <dbReference type="NCBI Taxonomy" id="2547833"/>
    <lineage>
        <taxon>Bacteria</taxon>
        <taxon>Pseudomonadati</taxon>
        <taxon>Pseudomonadota</taxon>
        <taxon>Alphaproteobacteria</taxon>
        <taxon>Rhodobacterales</taxon>
        <taxon>Roseobacteraceae</taxon>
        <taxon>Palleronia</taxon>
    </lineage>
</organism>
<dbReference type="EMBL" id="SNAA01000001">
    <property type="protein sequence ID" value="TDL84259.1"/>
    <property type="molecule type" value="Genomic_DNA"/>
</dbReference>
<comment type="function">
    <text evidence="1">Involved in lipopolysaccharide (LPS) biosynthesis. Catalyzes the transfer of 3-deoxy-D-manno-octulosonate (Kdo) residue(s) from CMP-Kdo to lipid IV(A), the tetraacyldisaccharide-1,4'-bisphosphate precursor of lipid A.</text>
</comment>
<dbReference type="UniPathway" id="UPA00958"/>
<dbReference type="Proteomes" id="UP000295701">
    <property type="component" value="Unassembled WGS sequence"/>
</dbReference>
<comment type="catalytic activity">
    <reaction evidence="7">
        <text>lipid IVA (E. coli) + CMP-3-deoxy-beta-D-manno-octulosonate = alpha-Kdo-(2-&gt;6)-lipid IVA (E. coli) + CMP + H(+)</text>
        <dbReference type="Rhea" id="RHEA:28066"/>
        <dbReference type="ChEBI" id="CHEBI:15378"/>
        <dbReference type="ChEBI" id="CHEBI:58603"/>
        <dbReference type="ChEBI" id="CHEBI:60364"/>
        <dbReference type="ChEBI" id="CHEBI:60377"/>
        <dbReference type="ChEBI" id="CHEBI:85987"/>
        <dbReference type="EC" id="2.4.99.12"/>
    </reaction>
</comment>
<evidence type="ECO:0000259" key="10">
    <source>
        <dbReference type="Pfam" id="PF04413"/>
    </source>
</evidence>
<dbReference type="Gene3D" id="3.40.50.2000">
    <property type="entry name" value="Glycogen Phosphorylase B"/>
    <property type="match status" value="3"/>
</dbReference>
<sequence>MSVASRLAYAIYAGLTAVAGPIFATRDARRLRAAGVAPDRIAERRGNATRPRPAGRLIWIHAVSVGEARSILPLLGVLPDDVTPLVTTTSASSAELMSRELPGAAIHQFAPLDTPGAVRRFLEHWQPWAMVLTESELWPRQIAAAHWRGCPVILVNARASDRSLARWRKLAPLARHMTERLALVLAQDARTRDGLVALGLPPDRAEVTGSLKFASAPRPVDPAALAPLRASVGSRPAWLAASTHEGEEAIAAAAHARICADIPDALMILAPRHPDRADAIAADLRKGGWRVARRSAGEAIAPDTRIYLADTLGEMGLWHGIARAAFVGGSFAPRGGHTPFEAAQAGLRVVSGPDIANFTDIYAALEATGGARVVSDPDDLAAALRDALDAGAAPPLPPGLAPDPRDIAARIAPFLHDPAPPEILAPNLKRRLSGVTATVVRLVPVQSRLRPVRASGPALPPHVPQIPLGRLAFLPRDMTRVWHARRNVEMIAGMALRQIARRRLRLLFTSASQRHHTGLTRWLIARMDGVVATSDKSAAYLARPATVIRHGIDCDAFHPEPGARDVVRARLGIPPEGELVGCFGRLRASKGTDIFVDAMIAVARARPGVTALVMGRAVGRDEAFRDDLVARVAQAGLEGRVVFLPEVETHQTPRYYAALDLYVAPQRWEGFGLTPLEAMAAGLPVVATRTGAFDEIVEDGRTGRLVPPGDADALAAAILAVLDAPDRADMGAAGLARARAVFSLEAEAEALDRVYRDLLDG</sequence>
<evidence type="ECO:0000256" key="7">
    <source>
        <dbReference type="ARBA" id="ARBA00049183"/>
    </source>
</evidence>
<dbReference type="GO" id="GO:0043842">
    <property type="term" value="F:Kdo transferase activity"/>
    <property type="evidence" value="ECO:0007669"/>
    <property type="project" value="UniProtKB-EC"/>
</dbReference>
<accession>A0A4V3BAS9</accession>
<dbReference type="OrthoDB" id="5490290at2"/>
<dbReference type="InterPro" id="IPR007507">
    <property type="entry name" value="Glycos_transf_N"/>
</dbReference>
<evidence type="ECO:0000256" key="2">
    <source>
        <dbReference type="ARBA" id="ARBA00004713"/>
    </source>
</evidence>
<dbReference type="SUPFAM" id="SSF53756">
    <property type="entry name" value="UDP-Glycosyltransferase/glycogen phosphorylase"/>
    <property type="match status" value="2"/>
</dbReference>
<name>A0A4V3BAS9_9RHOB</name>
<comment type="pathway">
    <text evidence="2">Bacterial outer membrane biogenesis; LPS core biosynthesis.</text>
</comment>
<feature type="site" description="Transition state stabilizer" evidence="9">
    <location>
        <position position="134"/>
    </location>
</feature>
<evidence type="ECO:0000313" key="12">
    <source>
        <dbReference type="Proteomes" id="UP000295701"/>
    </source>
</evidence>
<dbReference type="InterPro" id="IPR038107">
    <property type="entry name" value="Glycos_transf_N_sf"/>
</dbReference>
<evidence type="ECO:0000256" key="5">
    <source>
        <dbReference type="ARBA" id="ARBA00022679"/>
    </source>
</evidence>
<evidence type="ECO:0000313" key="11">
    <source>
        <dbReference type="EMBL" id="TDL84259.1"/>
    </source>
</evidence>
<dbReference type="GO" id="GO:0009245">
    <property type="term" value="P:lipid A biosynthetic process"/>
    <property type="evidence" value="ECO:0007669"/>
    <property type="project" value="TreeGrafter"/>
</dbReference>
<reference evidence="11 12" key="1">
    <citation type="submission" date="2019-03" db="EMBL/GenBank/DDBJ databases">
        <title>Primorskyibacter sp. SS33 isolated from sediments.</title>
        <authorList>
            <person name="Xunke S."/>
        </authorList>
    </citation>
    <scope>NUCLEOTIDE SEQUENCE [LARGE SCALE GENOMIC DNA]</scope>
    <source>
        <strain evidence="11 12">SS33</strain>
    </source>
</reference>
<keyword evidence="12" id="KW-1185">Reference proteome</keyword>
<keyword evidence="5 11" id="KW-0808">Transferase</keyword>
<evidence type="ECO:0000256" key="4">
    <source>
        <dbReference type="ARBA" id="ARBA00019077"/>
    </source>
</evidence>
<evidence type="ECO:0000256" key="6">
    <source>
        <dbReference type="ARBA" id="ARBA00031445"/>
    </source>
</evidence>
<feature type="site" description="Transition state stabilizer" evidence="9">
    <location>
        <position position="212"/>
    </location>
</feature>
<evidence type="ECO:0000256" key="3">
    <source>
        <dbReference type="ARBA" id="ARBA00012621"/>
    </source>
</evidence>
<dbReference type="AlphaFoldDB" id="A0A4V3BAS9"/>
<dbReference type="PANTHER" id="PTHR42755">
    <property type="entry name" value="3-DEOXY-MANNO-OCTULOSONATE CYTIDYLYLTRANSFERASE"/>
    <property type="match status" value="1"/>
</dbReference>